<keyword evidence="9" id="KW-1185">Reference proteome</keyword>
<evidence type="ECO:0000256" key="2">
    <source>
        <dbReference type="ARBA" id="ARBA00022771"/>
    </source>
</evidence>
<dbReference type="Pfam" id="PF00271">
    <property type="entry name" value="Helicase_C"/>
    <property type="match status" value="1"/>
</dbReference>
<evidence type="ECO:0000256" key="6">
    <source>
        <dbReference type="SAM" id="MobiDB-lite"/>
    </source>
</evidence>
<dbReference type="InterPro" id="IPR011011">
    <property type="entry name" value="Znf_FYVE_PHD"/>
</dbReference>
<dbReference type="InterPro" id="IPR001650">
    <property type="entry name" value="Helicase_C-like"/>
</dbReference>
<dbReference type="PROSITE" id="PS01359">
    <property type="entry name" value="ZF_PHD_1"/>
    <property type="match status" value="1"/>
</dbReference>
<organism evidence="9 10">
    <name type="scientific">Octopus sinensis</name>
    <name type="common">East Asian common octopus</name>
    <dbReference type="NCBI Taxonomy" id="2607531"/>
    <lineage>
        <taxon>Eukaryota</taxon>
        <taxon>Metazoa</taxon>
        <taxon>Spiralia</taxon>
        <taxon>Lophotrochozoa</taxon>
        <taxon>Mollusca</taxon>
        <taxon>Cephalopoda</taxon>
        <taxon>Coleoidea</taxon>
        <taxon>Octopodiformes</taxon>
        <taxon>Octopoda</taxon>
        <taxon>Incirrata</taxon>
        <taxon>Octopodidae</taxon>
        <taxon>Octopus</taxon>
    </lineage>
</organism>
<dbReference type="PROSITE" id="PS50089">
    <property type="entry name" value="ZF_RING_2"/>
    <property type="match status" value="1"/>
</dbReference>
<dbReference type="SUPFAM" id="SSF57903">
    <property type="entry name" value="FYVE/PHD zinc finger"/>
    <property type="match status" value="1"/>
</dbReference>
<dbReference type="SMART" id="SM00249">
    <property type="entry name" value="PHD"/>
    <property type="match status" value="2"/>
</dbReference>
<dbReference type="GO" id="GO:0000209">
    <property type="term" value="P:protein polyubiquitination"/>
    <property type="evidence" value="ECO:0007669"/>
    <property type="project" value="TreeGrafter"/>
</dbReference>
<dbReference type="Gene3D" id="3.40.50.10810">
    <property type="entry name" value="Tandem AAA-ATPase domain"/>
    <property type="match status" value="2"/>
</dbReference>
<dbReference type="SMART" id="SM00490">
    <property type="entry name" value="HELICc"/>
    <property type="match status" value="1"/>
</dbReference>
<dbReference type="Pfam" id="PF21324">
    <property type="entry name" value="SHPRH_helical-2nd"/>
    <property type="match status" value="1"/>
</dbReference>
<dbReference type="CDD" id="cd18793">
    <property type="entry name" value="SF2_C_SNF"/>
    <property type="match status" value="1"/>
</dbReference>
<feature type="domain" description="Helicase C-terminal" evidence="8">
    <location>
        <begin position="1235"/>
        <end position="1390"/>
    </location>
</feature>
<feature type="domain" description="RING-type" evidence="7">
    <location>
        <begin position="1156"/>
        <end position="1198"/>
    </location>
</feature>
<evidence type="ECO:0000256" key="4">
    <source>
        <dbReference type="ARBA" id="ARBA00022833"/>
    </source>
</evidence>
<dbReference type="SMART" id="SM00184">
    <property type="entry name" value="RING"/>
    <property type="match status" value="1"/>
</dbReference>
<dbReference type="RefSeq" id="XP_029649198.1">
    <property type="nucleotide sequence ID" value="XM_029793338.2"/>
</dbReference>
<dbReference type="GO" id="GO:0005524">
    <property type="term" value="F:ATP binding"/>
    <property type="evidence" value="ECO:0007669"/>
    <property type="project" value="InterPro"/>
</dbReference>
<evidence type="ECO:0000256" key="3">
    <source>
        <dbReference type="ARBA" id="ARBA00022801"/>
    </source>
</evidence>
<dbReference type="InterPro" id="IPR027417">
    <property type="entry name" value="P-loop_NTPase"/>
</dbReference>
<dbReference type="Pfam" id="PF13445">
    <property type="entry name" value="zf-RING_UBOX"/>
    <property type="match status" value="1"/>
</dbReference>
<dbReference type="PROSITE" id="PS51194">
    <property type="entry name" value="HELICASE_CTER"/>
    <property type="match status" value="1"/>
</dbReference>
<dbReference type="PANTHER" id="PTHR45865:SF1">
    <property type="entry name" value="E3 UBIQUITIN-PROTEIN LIGASE SHPRH"/>
    <property type="match status" value="1"/>
</dbReference>
<gene>
    <name evidence="10 11" type="primary">LOC115222937</name>
</gene>
<keyword evidence="3" id="KW-0378">Hydrolase</keyword>
<dbReference type="InterPro" id="IPR001965">
    <property type="entry name" value="Znf_PHD"/>
</dbReference>
<dbReference type="GO" id="GO:0016787">
    <property type="term" value="F:hydrolase activity"/>
    <property type="evidence" value="ECO:0007669"/>
    <property type="project" value="UniProtKB-KW"/>
</dbReference>
<evidence type="ECO:0000256" key="5">
    <source>
        <dbReference type="PROSITE-ProRule" id="PRU00175"/>
    </source>
</evidence>
<dbReference type="PROSITE" id="PS00518">
    <property type="entry name" value="ZF_RING_1"/>
    <property type="match status" value="1"/>
</dbReference>
<dbReference type="InterPro" id="IPR013083">
    <property type="entry name" value="Znf_RING/FYVE/PHD"/>
</dbReference>
<keyword evidence="2 5" id="KW-0863">Zinc-finger</keyword>
<sequence>MGKRKQVVPQRRSDLSTINLLQASEFKAVEDQRVISKAKKNKKTSCENYAFPNEKTENFFNFCLNSCHLFLKLHIFSELQTNLKGMRLIPIGHLKVQLLNSEQNLYAQEIGLPSSEIVYWYVSNEIGCSMFYFEETVDQRDRKNGFPIKANFIQVSSDVPDVVFTALKCNLLLMQCITIDFDAGIADVYALIKETGLTKLNYPSETSQIKRNSVFIKQIMKYFYDIHEETFDSSIATIKPDIEELFNEIHKIHQRNPLDVSEDLQPAALKPFLRNYQKKSVTWMLKQETTNYQENANKLHPLFTDFQTLDGRTLYYNKYGGLLVEKRPVTSIAPSGGILADEMGLGKTVEVLSCLLLHPCPNELLTPFPDYYEVKQNNVQESDTDGRELNRTFQCICGKSYSTDFEYEIQCVMCKIWLHGECIDYEEYINDRPFLCPHCQVASEPVPSGATLIVAPLSIRYQWLEEIKKHVKENTFKVFVYEGVGRQRYISPYKLASYDIVVTTYETLCKELNYVDLPHMISSTGKKFRKPKRYMTIPSPMVAVRWWRVCLDEAQMVECTTTKTAEMASRLTAINKWCVTGTPVQKNIDDLHGLLLFLGLDPYWVQQWWCKLLYIPYLHENKQPLYETVASVLWRTAKKSVINEINIPTQTEIMHWLSFSPVEEHFYRRQYGECVRDAMQQLSKWKNYSVKLNSIDRKILSRLLHPLMKLRQACCHPQAVRGEFHSINKKMMTMEELLQSLIKKGVTECEEAHRQAIAARHGLAGIYIIKEQLKDAIDNYRQVLWSVREHKNTIRTDDLQLLHCYHNLNEVLSKKPEGVASALDDDKLQEKAAEIRNRLTEKHQNFVKEAFDNWLSSKQKADNLEKQFINEEWWMEILDFVVDQDKSSQLLNKIQHDLTSIDQKGFSISDQIHSIEGLKFIVSRRLTAFISERSKILKKLKKLQGKIPSQGEIDETVSCCIRAERKHQQFKCQMCLLKKDLEEYESCLYRINQSDILDFSLNTEEGASVLRRRVGNWREGELEIMLKCIYSYLPFLYHSNPDLDQQAGLHLKLFEVYRKEFPLMSKLVFWLRDQVRVYDELNMCITRMRLPYLGEKATNYSINVVYQYELKERETRLRYEKISADNDLKKRLGQLFYLQNLAKDANPSEDSPPTQCLICLEVLKDKWAVLICGHFYCISCIYIIIKRSQGYLKCPTCRQSTHFDDINYVSMEKSGVLDDDDGVSMKGSYSTKVTAIVHCLLKIRQKDPFAKSLVFSTWSSVLEIIGQALAMNGIRYSTLSSGKQSQNNLTTFKNNPEVTVLLLPVHTGCNGLNLIEAKYVILTEPILNPAQELQAIGRVHRIGQTMATEVHRFLIKATIEERMRLMLASATNYLVPSDRNDTMLTIGDLYQLFRDVSTEAVLEDNSSSISEPQLESDDVDNTGQSALSDMQQRCAAAALSRITEEQRTFTNWNQSTSECTTTLLQDSVTSNVGAESGSSEVPTAGQNLNIDTTSDSLSLTHPSTSILQSQSHSMSADSLPGTSFSQI</sequence>
<keyword evidence="4" id="KW-0862">Zinc</keyword>
<dbReference type="SMART" id="SM00487">
    <property type="entry name" value="DEXDc"/>
    <property type="match status" value="1"/>
</dbReference>
<dbReference type="Proteomes" id="UP000515154">
    <property type="component" value="Linkage group LG21"/>
</dbReference>
<dbReference type="CDD" id="cd18070">
    <property type="entry name" value="DEXQc_SHPRH"/>
    <property type="match status" value="1"/>
</dbReference>
<dbReference type="InterPro" id="IPR052583">
    <property type="entry name" value="ATP-helicase/E3_Ub-Ligase"/>
</dbReference>
<evidence type="ECO:0000256" key="1">
    <source>
        <dbReference type="ARBA" id="ARBA00022723"/>
    </source>
</evidence>
<keyword evidence="1" id="KW-0479">Metal-binding</keyword>
<evidence type="ECO:0000259" key="7">
    <source>
        <dbReference type="PROSITE" id="PS50089"/>
    </source>
</evidence>
<dbReference type="InterPro" id="IPR048686">
    <property type="entry name" value="SHPRH_helical_1st"/>
</dbReference>
<dbReference type="InterPro" id="IPR017907">
    <property type="entry name" value="Znf_RING_CS"/>
</dbReference>
<protein>
    <submittedName>
        <fullName evidence="10 11">E3 ubiquitin-protein ligase SHPRH</fullName>
    </submittedName>
</protein>
<accession>A0A6P7TDJ6</accession>
<dbReference type="InterPro" id="IPR049730">
    <property type="entry name" value="SNF2/RAD54-like_C"/>
</dbReference>
<proteinExistence type="predicted"/>
<dbReference type="InterPro" id="IPR027370">
    <property type="entry name" value="Znf-RING_euk"/>
</dbReference>
<dbReference type="Gene3D" id="3.30.40.10">
    <property type="entry name" value="Zinc/RING finger domain, C3HC4 (zinc finger)"/>
    <property type="match status" value="2"/>
</dbReference>
<evidence type="ECO:0000313" key="10">
    <source>
        <dbReference type="RefSeq" id="XP_029649198.1"/>
    </source>
</evidence>
<name>A0A6P7TDJ6_9MOLL</name>
<dbReference type="InterPro" id="IPR048695">
    <property type="entry name" value="SHPRH_helical_2nd"/>
</dbReference>
<dbReference type="Pfam" id="PF21325">
    <property type="entry name" value="SHPRH_helical-1st"/>
    <property type="match status" value="1"/>
</dbReference>
<dbReference type="KEGG" id="osn:115222937"/>
<dbReference type="InterPro" id="IPR000330">
    <property type="entry name" value="SNF2_N"/>
</dbReference>
<reference evidence="10 11" key="1">
    <citation type="submission" date="2025-08" db="UniProtKB">
        <authorList>
            <consortium name="RefSeq"/>
        </authorList>
    </citation>
    <scope>IDENTIFICATION</scope>
</reference>
<dbReference type="GO" id="GO:0061630">
    <property type="term" value="F:ubiquitin protein ligase activity"/>
    <property type="evidence" value="ECO:0007669"/>
    <property type="project" value="TreeGrafter"/>
</dbReference>
<evidence type="ECO:0000313" key="9">
    <source>
        <dbReference type="Proteomes" id="UP000515154"/>
    </source>
</evidence>
<dbReference type="GO" id="GO:0006974">
    <property type="term" value="P:DNA damage response"/>
    <property type="evidence" value="ECO:0007669"/>
    <property type="project" value="TreeGrafter"/>
</dbReference>
<dbReference type="FunFam" id="3.40.50.10810:FF:000013">
    <property type="entry name" value="E3 ubiquitin-protein ligase SHPRH isoform X2"/>
    <property type="match status" value="1"/>
</dbReference>
<dbReference type="InterPro" id="IPR001841">
    <property type="entry name" value="Znf_RING"/>
</dbReference>
<feature type="region of interest" description="Disordered" evidence="6">
    <location>
        <begin position="1470"/>
        <end position="1527"/>
    </location>
</feature>
<evidence type="ECO:0000259" key="8">
    <source>
        <dbReference type="PROSITE" id="PS51194"/>
    </source>
</evidence>
<dbReference type="SUPFAM" id="SSF57850">
    <property type="entry name" value="RING/U-box"/>
    <property type="match status" value="1"/>
</dbReference>
<dbReference type="RefSeq" id="XP_036367890.1">
    <property type="nucleotide sequence ID" value="XM_036511997.1"/>
</dbReference>
<dbReference type="SUPFAM" id="SSF52540">
    <property type="entry name" value="P-loop containing nucleoside triphosphate hydrolases"/>
    <property type="match status" value="2"/>
</dbReference>
<dbReference type="InterPro" id="IPR014001">
    <property type="entry name" value="Helicase_ATP-bd"/>
</dbReference>
<evidence type="ECO:0000313" key="11">
    <source>
        <dbReference type="RefSeq" id="XP_036367890.1"/>
    </source>
</evidence>
<dbReference type="Pfam" id="PF00176">
    <property type="entry name" value="SNF2-rel_dom"/>
    <property type="match status" value="1"/>
</dbReference>
<dbReference type="GO" id="GO:0005634">
    <property type="term" value="C:nucleus"/>
    <property type="evidence" value="ECO:0007669"/>
    <property type="project" value="TreeGrafter"/>
</dbReference>
<dbReference type="InterPro" id="IPR038718">
    <property type="entry name" value="SNF2-like_sf"/>
</dbReference>
<dbReference type="GO" id="GO:0008270">
    <property type="term" value="F:zinc ion binding"/>
    <property type="evidence" value="ECO:0007669"/>
    <property type="project" value="UniProtKB-KW"/>
</dbReference>
<dbReference type="PANTHER" id="PTHR45865">
    <property type="entry name" value="E3 UBIQUITIN-PROTEIN LIGASE SHPRH FAMILY MEMBER"/>
    <property type="match status" value="1"/>
</dbReference>
<dbReference type="Gene3D" id="3.40.50.300">
    <property type="entry name" value="P-loop containing nucleotide triphosphate hydrolases"/>
    <property type="match status" value="1"/>
</dbReference>
<dbReference type="InterPro" id="IPR019786">
    <property type="entry name" value="Zinc_finger_PHD-type_CS"/>
</dbReference>